<dbReference type="RefSeq" id="WP_130181423.1">
    <property type="nucleotide sequence ID" value="NZ_CP035945.1"/>
</dbReference>
<dbReference type="EMBL" id="CP035945">
    <property type="protein sequence ID" value="QBE97764.1"/>
    <property type="molecule type" value="Genomic_DNA"/>
</dbReference>
<dbReference type="Proteomes" id="UP000289794">
    <property type="component" value="Chromosome"/>
</dbReference>
<proteinExistence type="predicted"/>
<accession>A0A4P6LYI6</accession>
<organism evidence="1 2">
    <name type="scientific">Blautia producta</name>
    <dbReference type="NCBI Taxonomy" id="33035"/>
    <lineage>
        <taxon>Bacteria</taxon>
        <taxon>Bacillati</taxon>
        <taxon>Bacillota</taxon>
        <taxon>Clostridia</taxon>
        <taxon>Lachnospirales</taxon>
        <taxon>Lachnospiraceae</taxon>
        <taxon>Blautia</taxon>
    </lineage>
</organism>
<evidence type="ECO:0008006" key="3">
    <source>
        <dbReference type="Google" id="ProtNLM"/>
    </source>
</evidence>
<reference evidence="1 2" key="1">
    <citation type="submission" date="2019-01" db="EMBL/GenBank/DDBJ databases">
        <title>PMF-metabolizing Aryl O-demethylase.</title>
        <authorList>
            <person name="Kim M."/>
        </authorList>
    </citation>
    <scope>NUCLEOTIDE SEQUENCE [LARGE SCALE GENOMIC DNA]</scope>
    <source>
        <strain evidence="1 2">PMF1</strain>
    </source>
</reference>
<name>A0A4P6LYI6_9FIRM</name>
<protein>
    <recommendedName>
        <fullName evidence="3">DUF3237 domain-containing protein</fullName>
    </recommendedName>
</protein>
<dbReference type="Pfam" id="PF11578">
    <property type="entry name" value="DUF3237"/>
    <property type="match status" value="1"/>
</dbReference>
<gene>
    <name evidence="1" type="ORF">PMF13cell1_03327</name>
</gene>
<evidence type="ECO:0000313" key="2">
    <source>
        <dbReference type="Proteomes" id="UP000289794"/>
    </source>
</evidence>
<dbReference type="AlphaFoldDB" id="A0A4P6LYI6"/>
<evidence type="ECO:0000313" key="1">
    <source>
        <dbReference type="EMBL" id="QBE97764.1"/>
    </source>
</evidence>
<dbReference type="KEGG" id="bpro:PMF13cell1_03327"/>
<sequence>MEEVLRFKIILDETYEVKSGKGTAVMILFHGESDCENFSGKVLPGGVDTQVQCAGGEKTMSARYILEGTDREGCPCRIFVENQGIVKPGEEPVITKPFIITDSLALKWLGEVPMTGKVSAGQDGDVLIRIYRR</sequence>
<dbReference type="Gene3D" id="2.40.160.20">
    <property type="match status" value="1"/>
</dbReference>